<dbReference type="InterPro" id="IPR007138">
    <property type="entry name" value="ABM_dom"/>
</dbReference>
<evidence type="ECO:0000259" key="1">
    <source>
        <dbReference type="Pfam" id="PF03992"/>
    </source>
</evidence>
<dbReference type="Proteomes" id="UP000474054">
    <property type="component" value="Unassembled WGS sequence"/>
</dbReference>
<dbReference type="KEGG" id="aamb:D1866_04645"/>
<evidence type="ECO:0000313" key="4">
    <source>
        <dbReference type="Proteomes" id="UP000426328"/>
    </source>
</evidence>
<evidence type="ECO:0000313" key="2">
    <source>
        <dbReference type="EMBL" id="MQL56094.1"/>
    </source>
</evidence>
<reference evidence="2 5" key="1">
    <citation type="submission" date="2019-10" db="EMBL/GenBank/DDBJ databases">
        <title>Comparative genomics of sulfur disproportionating microorganisms.</title>
        <authorList>
            <person name="Ward L.M."/>
            <person name="Bertran E."/>
            <person name="Johnston D."/>
        </authorList>
    </citation>
    <scope>NUCLEOTIDE SEQUENCE [LARGE SCALE GENOMIC DNA]</scope>
    <source>
        <strain evidence="2 5">DSM 3772</strain>
    </source>
</reference>
<dbReference type="SUPFAM" id="SSF54909">
    <property type="entry name" value="Dimeric alpha+beta barrel"/>
    <property type="match status" value="1"/>
</dbReference>
<evidence type="ECO:0000313" key="5">
    <source>
        <dbReference type="Proteomes" id="UP000474054"/>
    </source>
</evidence>
<dbReference type="Proteomes" id="UP000426328">
    <property type="component" value="Chromosome"/>
</dbReference>
<dbReference type="Gene3D" id="3.30.70.100">
    <property type="match status" value="1"/>
</dbReference>
<reference evidence="3 4" key="2">
    <citation type="submission" date="2019-10" db="EMBL/GenBank/DDBJ databases">
        <title>Genome Sequences from Six Type Strain Members of the Archaeal Family Sulfolobaceae: Acidianus ambivalens, Acidianus infernus, Metallosphaera prunae, Stygiolobus azoricus, Sulfolobus metallicus, and Sulfurisphaera ohwakuensis.</title>
        <authorList>
            <person name="Counts J.A."/>
            <person name="Kelly R.M."/>
        </authorList>
    </citation>
    <scope>NUCLEOTIDE SEQUENCE [LARGE SCALE GENOMIC DNA]</scope>
    <source>
        <strain evidence="3 4">LEI 10</strain>
    </source>
</reference>
<evidence type="ECO:0000313" key="3">
    <source>
        <dbReference type="EMBL" id="QGR22851.1"/>
    </source>
</evidence>
<dbReference type="AlphaFoldDB" id="A0A650CYC5"/>
<dbReference type="InterPro" id="IPR011008">
    <property type="entry name" value="Dimeric_a/b-barrel"/>
</dbReference>
<dbReference type="Pfam" id="PF03992">
    <property type="entry name" value="ABM"/>
    <property type="match status" value="1"/>
</dbReference>
<name>A0A650CYC5_ACIAM</name>
<feature type="domain" description="ABM" evidence="1">
    <location>
        <begin position="45"/>
        <end position="79"/>
    </location>
</feature>
<dbReference type="EMBL" id="WHYS01000002">
    <property type="protein sequence ID" value="MQL56094.1"/>
    <property type="molecule type" value="Genomic_DNA"/>
</dbReference>
<dbReference type="EMBL" id="CP045482">
    <property type="protein sequence ID" value="QGR22851.1"/>
    <property type="molecule type" value="Genomic_DNA"/>
</dbReference>
<protein>
    <recommendedName>
        <fullName evidence="1">ABM domain-containing protein</fullName>
    </recommendedName>
</protein>
<proteinExistence type="predicted"/>
<sequence>MGRSVVSVTNETFDKEVFKLFIRGLSIPALKGEAFRPLNPQLCKLYKNVDNPREYLIYSEWKDLDSFRKFMLSREFKNTTDYGKQIIEGRPYHRIFQEINA</sequence>
<keyword evidence="4" id="KW-1185">Reference proteome</keyword>
<gene>
    <name evidence="3" type="ORF">D1866_04645</name>
    <name evidence="2" type="ORF">GFB69_10180</name>
</gene>
<accession>A0A650CYC5</accession>
<organism evidence="3 4">
    <name type="scientific">Acidianus ambivalens</name>
    <name type="common">Desulfurolobus ambivalens</name>
    <dbReference type="NCBI Taxonomy" id="2283"/>
    <lineage>
        <taxon>Archaea</taxon>
        <taxon>Thermoproteota</taxon>
        <taxon>Thermoprotei</taxon>
        <taxon>Sulfolobales</taxon>
        <taxon>Sulfolobaceae</taxon>
        <taxon>Acidianus</taxon>
    </lineage>
</organism>